<accession>B8HLT2</accession>
<dbReference type="KEGG" id="cyn:Cyan7425_1190"/>
<gene>
    <name evidence="4" type="ordered locus">Cyan7425_1190</name>
</gene>
<evidence type="ECO:0000256" key="2">
    <source>
        <dbReference type="SAM" id="Phobius"/>
    </source>
</evidence>
<dbReference type="OrthoDB" id="509850at2"/>
<dbReference type="EMBL" id="CP001344">
    <property type="protein sequence ID" value="ACL43570.1"/>
    <property type="molecule type" value="Genomic_DNA"/>
</dbReference>
<keyword evidence="2" id="KW-1133">Transmembrane helix</keyword>
<evidence type="ECO:0000313" key="4">
    <source>
        <dbReference type="EMBL" id="ACL43570.1"/>
    </source>
</evidence>
<evidence type="ECO:0000256" key="1">
    <source>
        <dbReference type="SAM" id="MobiDB-lite"/>
    </source>
</evidence>
<feature type="signal peptide" evidence="3">
    <location>
        <begin position="1"/>
        <end position="26"/>
    </location>
</feature>
<dbReference type="STRING" id="395961.Cyan7425_1190"/>
<dbReference type="eggNOG" id="ENOG503134N">
    <property type="taxonomic scope" value="Bacteria"/>
</dbReference>
<feature type="transmembrane region" description="Helical" evidence="2">
    <location>
        <begin position="188"/>
        <end position="208"/>
    </location>
</feature>
<keyword evidence="3" id="KW-0732">Signal</keyword>
<evidence type="ECO:0008006" key="5">
    <source>
        <dbReference type="Google" id="ProtNLM"/>
    </source>
</evidence>
<sequence>MFRPFHPVSSVAIGLSLALLPPPGLAHQMDISDQVGAMLHIEPADNPRAGEKALAWFALTRKGGAIIPLSQCQCELQVYRQPRRSQDVPLLMPALKAVAAESYQGIPAAELIFPQPGIYDLELQGKPIAGASFKPFQLKFTVTVATGVSHSASPVPQPEFAASPAPQAAVPSPAPTVAPAQSPHAFDYRLAVIPLLIAGLGISGFMLMGRKQN</sequence>
<dbReference type="HOGENOM" id="CLU_1292627_0_0_3"/>
<evidence type="ECO:0000256" key="3">
    <source>
        <dbReference type="SAM" id="SignalP"/>
    </source>
</evidence>
<proteinExistence type="predicted"/>
<feature type="region of interest" description="Disordered" evidence="1">
    <location>
        <begin position="155"/>
        <end position="176"/>
    </location>
</feature>
<keyword evidence="2" id="KW-0472">Membrane</keyword>
<feature type="chain" id="PRO_5002870896" description="Transketolase" evidence="3">
    <location>
        <begin position="27"/>
        <end position="213"/>
    </location>
</feature>
<protein>
    <recommendedName>
        <fullName evidence="5">Transketolase</fullName>
    </recommendedName>
</protein>
<organism evidence="4">
    <name type="scientific">Cyanothece sp. (strain PCC 7425 / ATCC 29141)</name>
    <dbReference type="NCBI Taxonomy" id="395961"/>
    <lineage>
        <taxon>Bacteria</taxon>
        <taxon>Bacillati</taxon>
        <taxon>Cyanobacteriota</taxon>
        <taxon>Cyanophyceae</taxon>
        <taxon>Gomontiellales</taxon>
        <taxon>Cyanothecaceae</taxon>
        <taxon>Cyanothece</taxon>
    </lineage>
</organism>
<dbReference type="AlphaFoldDB" id="B8HLT2"/>
<name>B8HLT2_CYAP4</name>
<feature type="compositionally biased region" description="Low complexity" evidence="1">
    <location>
        <begin position="158"/>
        <end position="176"/>
    </location>
</feature>
<keyword evidence="2" id="KW-0812">Transmembrane</keyword>
<reference evidence="4" key="1">
    <citation type="submission" date="2009-01" db="EMBL/GenBank/DDBJ databases">
        <title>Complete sequence of chromosome Cyanothece sp. PCC 7425.</title>
        <authorList>
            <consortium name="US DOE Joint Genome Institute"/>
            <person name="Lucas S."/>
            <person name="Copeland A."/>
            <person name="Lapidus A."/>
            <person name="Glavina del Rio T."/>
            <person name="Dalin E."/>
            <person name="Tice H."/>
            <person name="Bruce D."/>
            <person name="Goodwin L."/>
            <person name="Pitluck S."/>
            <person name="Sims D."/>
            <person name="Meineke L."/>
            <person name="Brettin T."/>
            <person name="Detter J.C."/>
            <person name="Han C."/>
            <person name="Larimer F."/>
            <person name="Land M."/>
            <person name="Hauser L."/>
            <person name="Kyrpides N."/>
            <person name="Ovchinnikova G."/>
            <person name="Liberton M."/>
            <person name="Stoeckel J."/>
            <person name="Banerjee A."/>
            <person name="Singh A."/>
            <person name="Page L."/>
            <person name="Sato H."/>
            <person name="Zhao L."/>
            <person name="Sherman L."/>
            <person name="Pakrasi H."/>
            <person name="Richardson P."/>
        </authorList>
    </citation>
    <scope>NUCLEOTIDE SEQUENCE</scope>
    <source>
        <strain evidence="4">PCC 7425</strain>
    </source>
</reference>